<dbReference type="CDD" id="cd01830">
    <property type="entry name" value="XynE_like"/>
    <property type="match status" value="1"/>
</dbReference>
<gene>
    <name evidence="2" type="ORF">BBK82_30215</name>
</gene>
<sequence>MTENEEAGWVRTWGTSPQVTDAVFTDVTLRQELRISGGGRRVRVRLSNEHGTAPVTIGAARLGLATPGGGVQPGSDRVLSFAGRPTTTVPAGAPILSDPVDLRLDALSRLSTSLYLPGRVEACTGHDMPLDVGWAIPGDAVTATVLPPTAEPLEVRALISAVEVMPSGPAEVVVALGDSRVDGAGSTVGAARSWPDRLAERGVHVSNQGISGNRLLNDGMGPSGLARFDRDVLATPGLGSVVVSIGGNDLAISCAPREGGPLDDFLAMFPGDPVTADDVIAGYQQLIARAHDHGVKIYGATLAPYEGDDIFSPAGDAARQAVNHWIRTSGAFDAVLDFDAVWRDPDRPSRMREDLHAGDHLHGNDAGYQALADSVDLSLFG</sequence>
<dbReference type="InterPro" id="IPR036514">
    <property type="entry name" value="SGNH_hydro_sf"/>
</dbReference>
<dbReference type="OrthoDB" id="1828825at2"/>
<dbReference type="PANTHER" id="PTHR43784:SF2">
    <property type="entry name" value="GDSL-LIKE LIPASE_ACYLHYDROLASE, PUTATIVE (AFU_ORTHOLOGUE AFUA_2G00820)-RELATED"/>
    <property type="match status" value="1"/>
</dbReference>
<feature type="domain" description="SGNH hydrolase-type esterase" evidence="1">
    <location>
        <begin position="175"/>
        <end position="370"/>
    </location>
</feature>
<evidence type="ECO:0000259" key="1">
    <source>
        <dbReference type="Pfam" id="PF13472"/>
    </source>
</evidence>
<dbReference type="STRING" id="1586287.BBK82_30215"/>
<proteinExistence type="predicted"/>
<dbReference type="SUPFAM" id="SSF52266">
    <property type="entry name" value="SGNH hydrolase"/>
    <property type="match status" value="1"/>
</dbReference>
<dbReference type="RefSeq" id="WP_065918025.1">
    <property type="nucleotide sequence ID" value="NZ_CP016793.1"/>
</dbReference>
<dbReference type="InterPro" id="IPR013830">
    <property type="entry name" value="SGNH_hydro"/>
</dbReference>
<dbReference type="GO" id="GO:0016787">
    <property type="term" value="F:hydrolase activity"/>
    <property type="evidence" value="ECO:0007669"/>
    <property type="project" value="UniProtKB-KW"/>
</dbReference>
<dbReference type="Pfam" id="PF13472">
    <property type="entry name" value="Lipase_GDSL_2"/>
    <property type="match status" value="1"/>
</dbReference>
<accession>A0A1B2HPN8</accession>
<dbReference type="PANTHER" id="PTHR43784">
    <property type="entry name" value="GDSL-LIKE LIPASE/ACYLHYDROLASE, PUTATIVE (AFU_ORTHOLOGUE AFUA_2G00820)-RELATED"/>
    <property type="match status" value="1"/>
</dbReference>
<reference evidence="2 3" key="1">
    <citation type="submission" date="2016-07" db="EMBL/GenBank/DDBJ databases">
        <title>Complete genome sequence of the Lentzea guizhouensis DHS C013.</title>
        <authorList>
            <person name="Cao C."/>
        </authorList>
    </citation>
    <scope>NUCLEOTIDE SEQUENCE [LARGE SCALE GENOMIC DNA]</scope>
    <source>
        <strain evidence="2 3">DHS C013</strain>
    </source>
</reference>
<protein>
    <submittedName>
        <fullName evidence="2">SGNH hydrolase</fullName>
    </submittedName>
</protein>
<evidence type="ECO:0000313" key="3">
    <source>
        <dbReference type="Proteomes" id="UP000093053"/>
    </source>
</evidence>
<keyword evidence="3" id="KW-1185">Reference proteome</keyword>
<name>A0A1B2HPN8_9PSEU</name>
<dbReference type="AlphaFoldDB" id="A0A1B2HPN8"/>
<dbReference type="KEGG" id="led:BBK82_30215"/>
<dbReference type="InterPro" id="IPR053140">
    <property type="entry name" value="GDSL_Rv0518-like"/>
</dbReference>
<organism evidence="2 3">
    <name type="scientific">Lentzea guizhouensis</name>
    <dbReference type="NCBI Taxonomy" id="1586287"/>
    <lineage>
        <taxon>Bacteria</taxon>
        <taxon>Bacillati</taxon>
        <taxon>Actinomycetota</taxon>
        <taxon>Actinomycetes</taxon>
        <taxon>Pseudonocardiales</taxon>
        <taxon>Pseudonocardiaceae</taxon>
        <taxon>Lentzea</taxon>
    </lineage>
</organism>
<dbReference type="Gene3D" id="3.40.50.1110">
    <property type="entry name" value="SGNH hydrolase"/>
    <property type="match status" value="1"/>
</dbReference>
<keyword evidence="2" id="KW-0378">Hydrolase</keyword>
<dbReference type="EMBL" id="CP016793">
    <property type="protein sequence ID" value="ANZ39684.1"/>
    <property type="molecule type" value="Genomic_DNA"/>
</dbReference>
<dbReference type="Proteomes" id="UP000093053">
    <property type="component" value="Chromosome"/>
</dbReference>
<evidence type="ECO:0000313" key="2">
    <source>
        <dbReference type="EMBL" id="ANZ39684.1"/>
    </source>
</evidence>